<evidence type="ECO:0000313" key="2">
    <source>
        <dbReference type="Proteomes" id="UP000243528"/>
    </source>
</evidence>
<gene>
    <name evidence="1" type="ORF">CLV30_102305</name>
</gene>
<dbReference type="InterPro" id="IPR032582">
    <property type="entry name" value="DUF4916"/>
</dbReference>
<proteinExistence type="predicted"/>
<dbReference type="Gene3D" id="3.90.79.10">
    <property type="entry name" value="Nucleoside Triphosphate Pyrophosphohydrolase"/>
    <property type="match status" value="1"/>
</dbReference>
<evidence type="ECO:0000313" key="1">
    <source>
        <dbReference type="EMBL" id="PSL06916.1"/>
    </source>
</evidence>
<comment type="caution">
    <text evidence="1">The sequence shown here is derived from an EMBL/GenBank/DDBJ whole genome shotgun (WGS) entry which is preliminary data.</text>
</comment>
<organism evidence="1 2">
    <name type="scientific">Haloactinopolyspora alba</name>
    <dbReference type="NCBI Taxonomy" id="648780"/>
    <lineage>
        <taxon>Bacteria</taxon>
        <taxon>Bacillati</taxon>
        <taxon>Actinomycetota</taxon>
        <taxon>Actinomycetes</taxon>
        <taxon>Jiangellales</taxon>
        <taxon>Jiangellaceae</taxon>
        <taxon>Haloactinopolyspora</taxon>
    </lineage>
</organism>
<reference evidence="1 2" key="1">
    <citation type="submission" date="2018-03" db="EMBL/GenBank/DDBJ databases">
        <title>Genomic Encyclopedia of Archaeal and Bacterial Type Strains, Phase II (KMG-II): from individual species to whole genera.</title>
        <authorList>
            <person name="Goeker M."/>
        </authorList>
    </citation>
    <scope>NUCLEOTIDE SEQUENCE [LARGE SCALE GENOMIC DNA]</scope>
    <source>
        <strain evidence="1 2">DSM 45211</strain>
    </source>
</reference>
<dbReference type="EMBL" id="PYGE01000002">
    <property type="protein sequence ID" value="PSL06916.1"/>
    <property type="molecule type" value="Genomic_DNA"/>
</dbReference>
<protein>
    <submittedName>
        <fullName evidence="1">Uncharacterized protein DUF4916</fullName>
    </submittedName>
</protein>
<dbReference type="InterPro" id="IPR015797">
    <property type="entry name" value="NUDIX_hydrolase-like_dom_sf"/>
</dbReference>
<accession>A0A2P8EBS8</accession>
<dbReference type="Proteomes" id="UP000243528">
    <property type="component" value="Unassembled WGS sequence"/>
</dbReference>
<dbReference type="Pfam" id="PF16262">
    <property type="entry name" value="DUF4916"/>
    <property type="match status" value="1"/>
</dbReference>
<dbReference type="SUPFAM" id="SSF55811">
    <property type="entry name" value="Nudix"/>
    <property type="match status" value="1"/>
</dbReference>
<name>A0A2P8EBS8_9ACTN</name>
<sequence length="176" mass="19389">MDTHENWLDPEDLEFARRRLPILYVNAVPTRVDDTGVVTAFGLLLRSTPEGEIHRELVAGRVMHHERVRDALKRHIEKDLGPHALPQIPASPLPFTVAEYFPTPGASAYHDPRQHAVALAFVIPVTGDCTPRQDALDLVWLPPSDAADDAVQKEMLGGHGLLLRQALAHLGYPPAG</sequence>
<keyword evidence="2" id="KW-1185">Reference proteome</keyword>
<dbReference type="AlphaFoldDB" id="A0A2P8EBS8"/>